<keyword evidence="3" id="KW-1185">Reference proteome</keyword>
<evidence type="ECO:0000313" key="2">
    <source>
        <dbReference type="EMBL" id="GAA5500335.1"/>
    </source>
</evidence>
<reference evidence="2 3" key="1">
    <citation type="submission" date="2024-02" db="EMBL/GenBank/DDBJ databases">
        <title>Deinococcus xinjiangensis NBRC 107630.</title>
        <authorList>
            <person name="Ichikawa N."/>
            <person name="Katano-Makiyama Y."/>
            <person name="Hidaka K."/>
        </authorList>
    </citation>
    <scope>NUCLEOTIDE SEQUENCE [LARGE SCALE GENOMIC DNA]</scope>
    <source>
        <strain evidence="2 3">NBRC 107630</strain>
    </source>
</reference>
<evidence type="ECO:0000313" key="3">
    <source>
        <dbReference type="Proteomes" id="UP001458946"/>
    </source>
</evidence>
<evidence type="ECO:0000256" key="1">
    <source>
        <dbReference type="SAM" id="SignalP"/>
    </source>
</evidence>
<name>A0ABP9V750_9DEIO</name>
<protein>
    <submittedName>
        <fullName evidence="2">Uncharacterized protein</fullName>
    </submittedName>
</protein>
<dbReference type="SUPFAM" id="SSF69304">
    <property type="entry name" value="Tricorn protease N-terminal domain"/>
    <property type="match status" value="1"/>
</dbReference>
<accession>A0ABP9V750</accession>
<proteinExistence type="predicted"/>
<dbReference type="Proteomes" id="UP001458946">
    <property type="component" value="Unassembled WGS sequence"/>
</dbReference>
<dbReference type="RefSeq" id="WP_353540326.1">
    <property type="nucleotide sequence ID" value="NZ_BAABRN010000001.1"/>
</dbReference>
<keyword evidence="1" id="KW-0732">Signal</keyword>
<feature type="signal peptide" evidence="1">
    <location>
        <begin position="1"/>
        <end position="18"/>
    </location>
</feature>
<feature type="chain" id="PRO_5045353450" evidence="1">
    <location>
        <begin position="19"/>
        <end position="362"/>
    </location>
</feature>
<organism evidence="2 3">
    <name type="scientific">Deinococcus xinjiangensis</name>
    <dbReference type="NCBI Taxonomy" id="457454"/>
    <lineage>
        <taxon>Bacteria</taxon>
        <taxon>Thermotogati</taxon>
        <taxon>Deinococcota</taxon>
        <taxon>Deinococci</taxon>
        <taxon>Deinococcales</taxon>
        <taxon>Deinococcaceae</taxon>
        <taxon>Deinococcus</taxon>
    </lineage>
</organism>
<dbReference type="EMBL" id="BAABRN010000001">
    <property type="protein sequence ID" value="GAA5500335.1"/>
    <property type="molecule type" value="Genomic_DNA"/>
</dbReference>
<comment type="caution">
    <text evidence="2">The sequence shown here is derived from an EMBL/GenBank/DDBJ whole genome shotgun (WGS) entry which is preliminary data.</text>
</comment>
<gene>
    <name evidence="2" type="ORF">Dxin01_00055</name>
</gene>
<sequence length="362" mass="39076">MHRRLTGLLLACLCTAHAALRELPAPSKVKTELTTLANVAGGPVLAWTEVGINRQVRAAQWDGQTWQALGGVINEDPTFNAAQLSSRTDRTGRVWLGWAEDAGIAHVDSWLMSVWDGQAWVRLTGAVRRNLSDAGRSRSFDVLPSGIPALAWTDIHVQGAWGASVRSLRWNGQTWLQGTVLNELKYAGFAPDLRVGQGGRQTVAFLEGDYARMNVVVAQQGASGNWRRLGQPLNRHPDTFTATPKLALSPWGAAIVAWIEADPQGPDRLYVSRQTGQAWQALGSTVSTGAGAAEQPALALTPSSVRVAWLENGVLHAAEWRGGDWRALGLPRTQHATGPSLSPDGQFLAVSDGGKLRVWAWE</sequence>